<dbReference type="AlphaFoldDB" id="A0A1U7LQH8"/>
<dbReference type="SUPFAM" id="SSF48264">
    <property type="entry name" value="Cytochrome P450"/>
    <property type="match status" value="1"/>
</dbReference>
<gene>
    <name evidence="1" type="ORF">NEOLI_005059</name>
</gene>
<dbReference type="OrthoDB" id="3934656at2759"/>
<dbReference type="GO" id="GO:0005506">
    <property type="term" value="F:iron ion binding"/>
    <property type="evidence" value="ECO:0007669"/>
    <property type="project" value="InterPro"/>
</dbReference>
<dbReference type="InterPro" id="IPR036396">
    <property type="entry name" value="Cyt_P450_sf"/>
</dbReference>
<evidence type="ECO:0000313" key="1">
    <source>
        <dbReference type="EMBL" id="OLL24878.1"/>
    </source>
</evidence>
<keyword evidence="2" id="KW-1185">Reference proteome</keyword>
<dbReference type="EMBL" id="LXFE01000588">
    <property type="protein sequence ID" value="OLL24878.1"/>
    <property type="molecule type" value="Genomic_DNA"/>
</dbReference>
<dbReference type="GO" id="GO:0004497">
    <property type="term" value="F:monooxygenase activity"/>
    <property type="evidence" value="ECO:0007669"/>
    <property type="project" value="InterPro"/>
</dbReference>
<protein>
    <submittedName>
        <fullName evidence="1">Uncharacterized protein</fullName>
    </submittedName>
</protein>
<name>A0A1U7LQH8_NEOID</name>
<evidence type="ECO:0000313" key="2">
    <source>
        <dbReference type="Proteomes" id="UP000186594"/>
    </source>
</evidence>
<reference evidence="1 2" key="1">
    <citation type="submission" date="2016-04" db="EMBL/GenBank/DDBJ databases">
        <title>Evolutionary innovation and constraint leading to complex multicellularity in the Ascomycota.</title>
        <authorList>
            <person name="Cisse O."/>
            <person name="Nguyen A."/>
            <person name="Hewitt D.A."/>
            <person name="Jedd G."/>
            <person name="Stajich J.E."/>
        </authorList>
    </citation>
    <scope>NUCLEOTIDE SEQUENCE [LARGE SCALE GENOMIC DNA]</scope>
    <source>
        <strain evidence="1 2">DAH-3</strain>
    </source>
</reference>
<comment type="caution">
    <text evidence="1">The sequence shown here is derived from an EMBL/GenBank/DDBJ whole genome shotgun (WGS) entry which is preliminary data.</text>
</comment>
<dbReference type="GO" id="GO:0020037">
    <property type="term" value="F:heme binding"/>
    <property type="evidence" value="ECO:0007669"/>
    <property type="project" value="InterPro"/>
</dbReference>
<proteinExistence type="predicted"/>
<sequence>MQLGQQSVSKIKERMEKPSDRKDFFYYLTDPERVKAAHQDFRDRLHSTCTLLTIAGGDTTSSTPLPRG</sequence>
<accession>A0A1U7LQH8</accession>
<dbReference type="GO" id="GO:0016705">
    <property type="term" value="F:oxidoreductase activity, acting on paired donors, with incorporation or reduction of molecular oxygen"/>
    <property type="evidence" value="ECO:0007669"/>
    <property type="project" value="InterPro"/>
</dbReference>
<organism evidence="1 2">
    <name type="scientific">Neolecta irregularis (strain DAH-3)</name>
    <dbReference type="NCBI Taxonomy" id="1198029"/>
    <lineage>
        <taxon>Eukaryota</taxon>
        <taxon>Fungi</taxon>
        <taxon>Dikarya</taxon>
        <taxon>Ascomycota</taxon>
        <taxon>Taphrinomycotina</taxon>
        <taxon>Neolectales</taxon>
        <taxon>Neolectaceae</taxon>
        <taxon>Neolecta</taxon>
    </lineage>
</organism>
<dbReference type="Proteomes" id="UP000186594">
    <property type="component" value="Unassembled WGS sequence"/>
</dbReference>